<comment type="subunit">
    <text evidence="7">Component of the Mediator complex.</text>
</comment>
<dbReference type="Pfam" id="PF07544">
    <property type="entry name" value="Med9"/>
    <property type="match status" value="1"/>
</dbReference>
<keyword evidence="4 7" id="KW-0010">Activator</keyword>
<sequence length="108" mass="12300">MAANESNQSSVQKCREILDTLEQNYSGLLSQLIQRSGAQSTNQAKVTQIYTSLINLRNAVENLPDIDQDLESQIEEIGALRQRLHKKNEFIKRIQSGEFNKYDGEDTQ</sequence>
<keyword evidence="3 7" id="KW-0805">Transcription regulation</keyword>
<evidence type="ECO:0000256" key="1">
    <source>
        <dbReference type="ARBA" id="ARBA00004123"/>
    </source>
</evidence>
<proteinExistence type="inferred from homology"/>
<evidence type="ECO:0000313" key="8">
    <source>
        <dbReference type="Proteomes" id="UP000095284"/>
    </source>
</evidence>
<keyword evidence="6 7" id="KW-0539">Nucleus</keyword>
<dbReference type="AlphaFoldDB" id="A0A1I7S2A1"/>
<evidence type="ECO:0000256" key="6">
    <source>
        <dbReference type="ARBA" id="ARBA00023242"/>
    </source>
</evidence>
<dbReference type="Proteomes" id="UP000095284">
    <property type="component" value="Unplaced"/>
</dbReference>
<comment type="function">
    <text evidence="7">Component of the Mediator complex, a coactivator involved in the regulated transcription of nearly all RNA polymerase II-dependent genes. Mediator functions as a bridge to convey information from gene-specific regulatory proteins to the basal RNA polymerase II transcription machinery. Mediator is recruited to promoters by direct interactions with regulatory proteins and serves as a scaffold for the assembly of a functional preinitiation complex with RNA polymerase II and the general transcription factors.</text>
</comment>
<protein>
    <recommendedName>
        <fullName evidence="7">Mediator of RNA polymerase II transcription subunit 9</fullName>
    </recommendedName>
    <alternativeName>
        <fullName evidence="7">Mediator complex subunit 9</fullName>
    </alternativeName>
</protein>
<dbReference type="GO" id="GO:0006357">
    <property type="term" value="P:regulation of transcription by RNA polymerase II"/>
    <property type="evidence" value="ECO:0007669"/>
    <property type="project" value="InterPro"/>
</dbReference>
<reference evidence="9" key="1">
    <citation type="submission" date="2016-11" db="UniProtKB">
        <authorList>
            <consortium name="WormBaseParasite"/>
        </authorList>
    </citation>
    <scope>IDENTIFICATION</scope>
</reference>
<dbReference type="GO" id="GO:0016592">
    <property type="term" value="C:mediator complex"/>
    <property type="evidence" value="ECO:0007669"/>
    <property type="project" value="InterPro"/>
</dbReference>
<organism evidence="8 9">
    <name type="scientific">Bursaphelenchus xylophilus</name>
    <name type="common">Pinewood nematode worm</name>
    <name type="synonym">Aphelenchoides xylophilus</name>
    <dbReference type="NCBI Taxonomy" id="6326"/>
    <lineage>
        <taxon>Eukaryota</taxon>
        <taxon>Metazoa</taxon>
        <taxon>Ecdysozoa</taxon>
        <taxon>Nematoda</taxon>
        <taxon>Chromadorea</taxon>
        <taxon>Rhabditida</taxon>
        <taxon>Tylenchina</taxon>
        <taxon>Tylenchomorpha</taxon>
        <taxon>Aphelenchoidea</taxon>
        <taxon>Aphelenchoididae</taxon>
        <taxon>Bursaphelenchus</taxon>
    </lineage>
</organism>
<evidence type="ECO:0000256" key="2">
    <source>
        <dbReference type="ARBA" id="ARBA00008089"/>
    </source>
</evidence>
<name>A0A1I7S2A1_BURXY</name>
<gene>
    <name evidence="7" type="primary">MED9</name>
</gene>
<evidence type="ECO:0000256" key="5">
    <source>
        <dbReference type="ARBA" id="ARBA00023163"/>
    </source>
</evidence>
<dbReference type="GO" id="GO:0003712">
    <property type="term" value="F:transcription coregulator activity"/>
    <property type="evidence" value="ECO:0007669"/>
    <property type="project" value="InterPro"/>
</dbReference>
<evidence type="ECO:0000256" key="4">
    <source>
        <dbReference type="ARBA" id="ARBA00023159"/>
    </source>
</evidence>
<keyword evidence="5 7" id="KW-0804">Transcription</keyword>
<evidence type="ECO:0000313" key="9">
    <source>
        <dbReference type="WBParaSite" id="BXY_0713000.1"/>
    </source>
</evidence>
<comment type="similarity">
    <text evidence="2 7">Belongs to the Mediator complex subunit 9 family.</text>
</comment>
<dbReference type="InterPro" id="IPR011425">
    <property type="entry name" value="Med9"/>
</dbReference>
<accession>A0A1I7S2A1</accession>
<comment type="subcellular location">
    <subcellularLocation>
        <location evidence="1 7">Nucleus</location>
    </subcellularLocation>
</comment>
<evidence type="ECO:0000256" key="7">
    <source>
        <dbReference type="RuleBase" id="RU364145"/>
    </source>
</evidence>
<dbReference type="WBParaSite" id="BXY_0713000.1">
    <property type="protein sequence ID" value="BXY_0713000.1"/>
    <property type="gene ID" value="BXY_0713000"/>
</dbReference>
<evidence type="ECO:0000256" key="3">
    <source>
        <dbReference type="ARBA" id="ARBA00023015"/>
    </source>
</evidence>